<evidence type="ECO:0000256" key="14">
    <source>
        <dbReference type="ARBA" id="ARBA00023212"/>
    </source>
</evidence>
<keyword evidence="14" id="KW-0206">Cytoskeleton</keyword>
<comment type="subunit">
    <text evidence="15">Cross-link to form 2 major subcomplexes: one consisting of SGCB, SGCD and SGCG and the other consisting of SGCB and SGCD. The association between SGCB and SGCG is particularly strong while SGCA is loosely associated with the other sarcoglycans.</text>
</comment>
<comment type="function">
    <text evidence="1">Component of the sarcoglycan complex, a subcomplex of the dystrophin-glycoprotein complex which forms a link between the F-actin cytoskeleton and the extracellular matrix.</text>
</comment>
<evidence type="ECO:0000256" key="4">
    <source>
        <dbReference type="ARBA" id="ARBA00007574"/>
    </source>
</evidence>
<comment type="subcellular location">
    <subcellularLocation>
        <location evidence="3">Cell membrane</location>
        <location evidence="3">Sarcolemma</location>
        <topology evidence="3">Single-pass type II membrane protein</topology>
    </subcellularLocation>
    <subcellularLocation>
        <location evidence="2">Cytoplasm</location>
        <location evidence="2">Cytoskeleton</location>
    </subcellularLocation>
</comment>
<keyword evidence="18" id="KW-1185">Reference proteome</keyword>
<keyword evidence="6" id="KW-1003">Cell membrane</keyword>
<evidence type="ECO:0000256" key="12">
    <source>
        <dbReference type="ARBA" id="ARBA00023157"/>
    </source>
</evidence>
<protein>
    <recommendedName>
        <fullName evidence="5">Beta-sarcoglycan</fullName>
    </recommendedName>
</protein>
<evidence type="ECO:0000256" key="7">
    <source>
        <dbReference type="ARBA" id="ARBA00022490"/>
    </source>
</evidence>
<sequence length="331" mass="37146">MVENIANFKDAEGCGEKLKQKTESLMRRHSRKTASSNMYTSSYTSEDCSSINVMPQKTYIFWILVFIVFFIAAVNFTILVIMISVLRIGEGMESVEIVSKDEVIKFHGDADLDHVFYSDGSLKGFQNVPFKIQSDEGSVIVSMKNTNDETNVNKIEITDKDIIFSNVEKFFVYDPTSRRNVFSTDYKDFKIPKGLPNLDVKKLRVKRLLSTHNSNLTVRSDTVTRLRGNGGLAIQGKEISFTADGDIYLNSVNGSIYLLADNVKIDMKHVPVVVPNATFDFGGMRPLPQFKLCVCMPQGYLFKVPILNNIKSHLACQFVDLSAGNNPCLKS</sequence>
<keyword evidence="9" id="KW-0735">Signal-anchor</keyword>
<dbReference type="GO" id="GO:0042383">
    <property type="term" value="C:sarcolemma"/>
    <property type="evidence" value="ECO:0007669"/>
    <property type="project" value="UniProtKB-SubCell"/>
</dbReference>
<evidence type="ECO:0000256" key="15">
    <source>
        <dbReference type="ARBA" id="ARBA00026041"/>
    </source>
</evidence>
<evidence type="ECO:0000256" key="5">
    <source>
        <dbReference type="ARBA" id="ARBA00015329"/>
    </source>
</evidence>
<keyword evidence="11 16" id="KW-0472">Membrane</keyword>
<reference evidence="17 18" key="1">
    <citation type="submission" date="2024-03" db="EMBL/GenBank/DDBJ databases">
        <title>Adaptation during the transition from Ophiocordyceps entomopathogen to insect associate is accompanied by gene loss and intensified selection.</title>
        <authorList>
            <person name="Ward C.M."/>
            <person name="Onetto C.A."/>
            <person name="Borneman A.R."/>
        </authorList>
    </citation>
    <scope>NUCLEOTIDE SEQUENCE [LARGE SCALE GENOMIC DNA]</scope>
    <source>
        <strain evidence="17">AWRI1</strain>
        <tissue evidence="17">Single Adult Female</tissue>
    </source>
</reference>
<dbReference type="EMBL" id="JBBCAQ010000035">
    <property type="protein sequence ID" value="KAK7578168.1"/>
    <property type="molecule type" value="Genomic_DNA"/>
</dbReference>
<evidence type="ECO:0000256" key="2">
    <source>
        <dbReference type="ARBA" id="ARBA00004245"/>
    </source>
</evidence>
<dbReference type="AlphaFoldDB" id="A0AAN9XZY8"/>
<evidence type="ECO:0000313" key="18">
    <source>
        <dbReference type="Proteomes" id="UP001367676"/>
    </source>
</evidence>
<dbReference type="GO" id="GO:0007517">
    <property type="term" value="P:muscle organ development"/>
    <property type="evidence" value="ECO:0007669"/>
    <property type="project" value="InterPro"/>
</dbReference>
<evidence type="ECO:0000256" key="10">
    <source>
        <dbReference type="ARBA" id="ARBA00022989"/>
    </source>
</evidence>
<evidence type="ECO:0000256" key="3">
    <source>
        <dbReference type="ARBA" id="ARBA00004274"/>
    </source>
</evidence>
<evidence type="ECO:0000256" key="11">
    <source>
        <dbReference type="ARBA" id="ARBA00023136"/>
    </source>
</evidence>
<keyword evidence="8 16" id="KW-0812">Transmembrane</keyword>
<gene>
    <name evidence="17" type="ORF">V9T40_010373</name>
</gene>
<dbReference type="GO" id="GO:0016012">
    <property type="term" value="C:sarcoglycan complex"/>
    <property type="evidence" value="ECO:0007669"/>
    <property type="project" value="InterPro"/>
</dbReference>
<comment type="similarity">
    <text evidence="4">Belongs to the sarcoglycan beta/delta/gamma/zeta family.</text>
</comment>
<dbReference type="PANTHER" id="PTHR21142:SF2">
    <property type="entry name" value="BETA-SARCOGLYCAN"/>
    <property type="match status" value="1"/>
</dbReference>
<dbReference type="Pfam" id="PF04790">
    <property type="entry name" value="Sarcoglycan_1"/>
    <property type="match status" value="1"/>
</dbReference>
<dbReference type="PANTHER" id="PTHR21142">
    <property type="entry name" value="SARCOGLYCANS"/>
    <property type="match status" value="1"/>
</dbReference>
<keyword evidence="7" id="KW-0963">Cytoplasm</keyword>
<evidence type="ECO:0000256" key="6">
    <source>
        <dbReference type="ARBA" id="ARBA00022475"/>
    </source>
</evidence>
<dbReference type="InterPro" id="IPR006875">
    <property type="entry name" value="Sarcoglycan"/>
</dbReference>
<evidence type="ECO:0000256" key="8">
    <source>
        <dbReference type="ARBA" id="ARBA00022692"/>
    </source>
</evidence>
<dbReference type="InterPro" id="IPR027659">
    <property type="entry name" value="Sgcb"/>
</dbReference>
<proteinExistence type="inferred from homology"/>
<keyword evidence="13" id="KW-0325">Glycoprotein</keyword>
<name>A0AAN9XZY8_9HEMI</name>
<organism evidence="17 18">
    <name type="scientific">Parthenolecanium corni</name>
    <dbReference type="NCBI Taxonomy" id="536013"/>
    <lineage>
        <taxon>Eukaryota</taxon>
        <taxon>Metazoa</taxon>
        <taxon>Ecdysozoa</taxon>
        <taxon>Arthropoda</taxon>
        <taxon>Hexapoda</taxon>
        <taxon>Insecta</taxon>
        <taxon>Pterygota</taxon>
        <taxon>Neoptera</taxon>
        <taxon>Paraneoptera</taxon>
        <taxon>Hemiptera</taxon>
        <taxon>Sternorrhyncha</taxon>
        <taxon>Coccoidea</taxon>
        <taxon>Coccidae</taxon>
        <taxon>Parthenolecanium</taxon>
    </lineage>
</organism>
<evidence type="ECO:0000256" key="1">
    <source>
        <dbReference type="ARBA" id="ARBA00002860"/>
    </source>
</evidence>
<accession>A0AAN9XZY8</accession>
<evidence type="ECO:0000256" key="16">
    <source>
        <dbReference type="SAM" id="Phobius"/>
    </source>
</evidence>
<evidence type="ECO:0000256" key="13">
    <source>
        <dbReference type="ARBA" id="ARBA00023180"/>
    </source>
</evidence>
<keyword evidence="10 16" id="KW-1133">Transmembrane helix</keyword>
<keyword evidence="12" id="KW-1015">Disulfide bond</keyword>
<comment type="caution">
    <text evidence="17">The sequence shown here is derived from an EMBL/GenBank/DDBJ whole genome shotgun (WGS) entry which is preliminary data.</text>
</comment>
<feature type="transmembrane region" description="Helical" evidence="16">
    <location>
        <begin position="59"/>
        <end position="86"/>
    </location>
</feature>
<dbReference type="GO" id="GO:0005856">
    <property type="term" value="C:cytoskeleton"/>
    <property type="evidence" value="ECO:0007669"/>
    <property type="project" value="UniProtKB-SubCell"/>
</dbReference>
<evidence type="ECO:0000313" key="17">
    <source>
        <dbReference type="EMBL" id="KAK7578168.1"/>
    </source>
</evidence>
<dbReference type="Proteomes" id="UP001367676">
    <property type="component" value="Unassembled WGS sequence"/>
</dbReference>
<evidence type="ECO:0000256" key="9">
    <source>
        <dbReference type="ARBA" id="ARBA00022968"/>
    </source>
</evidence>